<organism evidence="2 3">
    <name type="scientific">Mesorhabditis belari</name>
    <dbReference type="NCBI Taxonomy" id="2138241"/>
    <lineage>
        <taxon>Eukaryota</taxon>
        <taxon>Metazoa</taxon>
        <taxon>Ecdysozoa</taxon>
        <taxon>Nematoda</taxon>
        <taxon>Chromadorea</taxon>
        <taxon>Rhabditida</taxon>
        <taxon>Rhabditina</taxon>
        <taxon>Rhabditomorpha</taxon>
        <taxon>Rhabditoidea</taxon>
        <taxon>Rhabditidae</taxon>
        <taxon>Mesorhabditinae</taxon>
        <taxon>Mesorhabditis</taxon>
    </lineage>
</organism>
<sequence>MMLQTVDTTEVWQDALLVNLSVDFEDVAQLGEMASNLKNMGGYKQVRPNPKITSEDEEFSSDGDEESDEMDLNILIGMGPKIMFHDVAAGFTVNANHFELTYDGEKYRFIHGNVNPPRRRRNQQLPRQFTTQRGLNSVPTGSSAHMLITGVMLKKEDPQKVWHNVDIMDVYIEFGGAGCMQAGGDLARGLEAQGYVDVSRG</sequence>
<dbReference type="AlphaFoldDB" id="A0AAF3ECL5"/>
<accession>A0AAF3ECL5</accession>
<keyword evidence="2" id="KW-1185">Reference proteome</keyword>
<feature type="region of interest" description="Disordered" evidence="1">
    <location>
        <begin position="41"/>
        <end position="67"/>
    </location>
</feature>
<name>A0AAF3ECL5_9BILA</name>
<evidence type="ECO:0000313" key="2">
    <source>
        <dbReference type="Proteomes" id="UP000887575"/>
    </source>
</evidence>
<protein>
    <submittedName>
        <fullName evidence="3">Uncharacterized protein</fullName>
    </submittedName>
</protein>
<reference evidence="3" key="1">
    <citation type="submission" date="2024-02" db="UniProtKB">
        <authorList>
            <consortium name="WormBaseParasite"/>
        </authorList>
    </citation>
    <scope>IDENTIFICATION</scope>
</reference>
<proteinExistence type="predicted"/>
<dbReference type="WBParaSite" id="MBELARI_LOCUS11701">
    <property type="protein sequence ID" value="MBELARI_LOCUS11701"/>
    <property type="gene ID" value="MBELARI_LOCUS11701"/>
</dbReference>
<evidence type="ECO:0000313" key="3">
    <source>
        <dbReference type="WBParaSite" id="MBELARI_LOCUS11701"/>
    </source>
</evidence>
<dbReference type="Proteomes" id="UP000887575">
    <property type="component" value="Unassembled WGS sequence"/>
</dbReference>
<feature type="compositionally biased region" description="Acidic residues" evidence="1">
    <location>
        <begin position="55"/>
        <end position="67"/>
    </location>
</feature>
<evidence type="ECO:0000256" key="1">
    <source>
        <dbReference type="SAM" id="MobiDB-lite"/>
    </source>
</evidence>